<dbReference type="PANTHER" id="PTHR41677:SF1">
    <property type="entry name" value="FE2OG DIOXYGENASE DOMAIN-CONTAINING PROTEIN"/>
    <property type="match status" value="1"/>
</dbReference>
<evidence type="ECO:0000313" key="3">
    <source>
        <dbReference type="Proteomes" id="UP001396898"/>
    </source>
</evidence>
<name>A0ABR1RZ76_9PEZI</name>
<sequence length="402" mass="45174">MAAADVMPFAVDPKPASWEPIIVEPAKQEAAPLGNESFNAGQHLGFKKPPKVYSMKDLGLPENTGISPVAVSEPFPLFTQEAVMRMRKEVLCPEVLQNCKYSSNLAQCQLRGFANKYAPFVYDAWKSPDTLAIISKIAGIELVPEMDLEIAHINISVKSEQERREEIEAFEDRAQYEADEGIAGCPWEDNKPIVDWHTDSYPFVCVTMLSDCTTMIGGETALRTGNGDIMKVRGPQMGCAVVLQGRYIEHQALRALGTAERISMVTSFRPRNPIVRDDTVLTTVRPISNLPELYNQFCEYRLEMLEERVRGQLRLLREANGHQRHIATVQLKAFLAEQERFLAHMNREMVDDSQVVFGDIDDSHLLTPPPAKNKEKEKKSDVDEDGGQDGVPKQAEKRARFE</sequence>
<keyword evidence="3" id="KW-1185">Reference proteome</keyword>
<gene>
    <name evidence="2" type="ORF">PG991_006473</name>
</gene>
<accession>A0ABR1RZ76</accession>
<dbReference type="EMBL" id="JAQQWI010000008">
    <property type="protein sequence ID" value="KAK8023234.1"/>
    <property type="molecule type" value="Genomic_DNA"/>
</dbReference>
<protein>
    <submittedName>
        <fullName evidence="2">Ubiquitin-conjugating enzyme e2</fullName>
    </submittedName>
</protein>
<organism evidence="2 3">
    <name type="scientific">Apiospora marii</name>
    <dbReference type="NCBI Taxonomy" id="335849"/>
    <lineage>
        <taxon>Eukaryota</taxon>
        <taxon>Fungi</taxon>
        <taxon>Dikarya</taxon>
        <taxon>Ascomycota</taxon>
        <taxon>Pezizomycotina</taxon>
        <taxon>Sordariomycetes</taxon>
        <taxon>Xylariomycetidae</taxon>
        <taxon>Amphisphaeriales</taxon>
        <taxon>Apiosporaceae</taxon>
        <taxon>Apiospora</taxon>
    </lineage>
</organism>
<evidence type="ECO:0000256" key="1">
    <source>
        <dbReference type="SAM" id="MobiDB-lite"/>
    </source>
</evidence>
<reference evidence="2 3" key="1">
    <citation type="submission" date="2023-01" db="EMBL/GenBank/DDBJ databases">
        <title>Analysis of 21 Apiospora genomes using comparative genomics revels a genus with tremendous synthesis potential of carbohydrate active enzymes and secondary metabolites.</title>
        <authorList>
            <person name="Sorensen T."/>
        </authorList>
    </citation>
    <scope>NUCLEOTIDE SEQUENCE [LARGE SCALE GENOMIC DNA]</scope>
    <source>
        <strain evidence="2 3">CBS 20057</strain>
    </source>
</reference>
<dbReference type="PANTHER" id="PTHR41677">
    <property type="entry name" value="YALI0B19030P"/>
    <property type="match status" value="1"/>
</dbReference>
<comment type="caution">
    <text evidence="2">The sequence shown here is derived from an EMBL/GenBank/DDBJ whole genome shotgun (WGS) entry which is preliminary data.</text>
</comment>
<proteinExistence type="predicted"/>
<feature type="compositionally biased region" description="Basic and acidic residues" evidence="1">
    <location>
        <begin position="372"/>
        <end position="381"/>
    </location>
</feature>
<evidence type="ECO:0000313" key="2">
    <source>
        <dbReference type="EMBL" id="KAK8023234.1"/>
    </source>
</evidence>
<dbReference type="Proteomes" id="UP001396898">
    <property type="component" value="Unassembled WGS sequence"/>
</dbReference>
<feature type="region of interest" description="Disordered" evidence="1">
    <location>
        <begin position="361"/>
        <end position="402"/>
    </location>
</feature>